<evidence type="ECO:0000313" key="11">
    <source>
        <dbReference type="Proteomes" id="UP000027746"/>
    </source>
</evidence>
<proteinExistence type="inferred from homology"/>
<sequence>MMDISGIGIVAAFLAGAISFLSPCVLPLVPGYVSYIAGQPDLRTTRSVGLRARAGALGLSACFVLGFSTVFVALGAGASALGSLLLSWRTELNYLGGAIIILFGLVMLGAFRLEAFSRDTRFTLDIPGGRPLGAYVLGLAFAFGWTPCIGPILGAILTLSSTSGGMSDGIWLLSIYSAGLGVPFLLAALFTDAIAARVRQIGKAGRWLYKGAGVAMIIMGVAIMTGQLSRFAYWLLGTFPFLASIG</sequence>
<dbReference type="GO" id="GO:0017004">
    <property type="term" value="P:cytochrome complex assembly"/>
    <property type="evidence" value="ECO:0007669"/>
    <property type="project" value="UniProtKB-KW"/>
</dbReference>
<dbReference type="InterPro" id="IPR003834">
    <property type="entry name" value="Cyt_c_assmbl_TM_dom"/>
</dbReference>
<dbReference type="EMBL" id="JAFBWN010000036">
    <property type="protein sequence ID" value="MBM2357405.1"/>
    <property type="molecule type" value="Genomic_DNA"/>
</dbReference>
<evidence type="ECO:0000256" key="2">
    <source>
        <dbReference type="ARBA" id="ARBA00006143"/>
    </source>
</evidence>
<evidence type="ECO:0000256" key="6">
    <source>
        <dbReference type="ARBA" id="ARBA00023136"/>
    </source>
</evidence>
<evidence type="ECO:0000313" key="9">
    <source>
        <dbReference type="EMBL" id="KEJ94443.1"/>
    </source>
</evidence>
<name>A0A073IVS4_9RHOB</name>
<comment type="caution">
    <text evidence="9">The sequence shown here is derived from an EMBL/GenBank/DDBJ whole genome shotgun (WGS) entry which is preliminary data.</text>
</comment>
<dbReference type="RefSeq" id="WP_037929528.1">
    <property type="nucleotide sequence ID" value="NZ_CP054602.1"/>
</dbReference>
<feature type="transmembrane region" description="Helical" evidence="7">
    <location>
        <begin position="169"/>
        <end position="195"/>
    </location>
</feature>
<feature type="domain" description="Cytochrome C biogenesis protein transmembrane" evidence="8">
    <location>
        <begin position="9"/>
        <end position="223"/>
    </location>
</feature>
<keyword evidence="4" id="KW-0201">Cytochrome c-type biogenesis</keyword>
<feature type="transmembrane region" description="Helical" evidence="7">
    <location>
        <begin position="207"/>
        <end position="228"/>
    </location>
</feature>
<dbReference type="PANTHER" id="PTHR31272:SF4">
    <property type="entry name" value="CYTOCHROME C-TYPE BIOGENESIS PROTEIN HI_1454-RELATED"/>
    <property type="match status" value="1"/>
</dbReference>
<gene>
    <name evidence="10" type="ORF">JQX14_22905</name>
    <name evidence="9" type="ORF">SUH3_06270</name>
</gene>
<feature type="transmembrane region" description="Helical" evidence="7">
    <location>
        <begin position="92"/>
        <end position="111"/>
    </location>
</feature>
<evidence type="ECO:0000256" key="3">
    <source>
        <dbReference type="ARBA" id="ARBA00022692"/>
    </source>
</evidence>
<evidence type="ECO:0000256" key="1">
    <source>
        <dbReference type="ARBA" id="ARBA00004141"/>
    </source>
</evidence>
<dbReference type="PANTHER" id="PTHR31272">
    <property type="entry name" value="CYTOCHROME C-TYPE BIOGENESIS PROTEIN HI_1454-RELATED"/>
    <property type="match status" value="1"/>
</dbReference>
<keyword evidence="11" id="KW-1185">Reference proteome</keyword>
<evidence type="ECO:0000256" key="5">
    <source>
        <dbReference type="ARBA" id="ARBA00022989"/>
    </source>
</evidence>
<accession>A0A073IVS4</accession>
<feature type="transmembrane region" description="Helical" evidence="7">
    <location>
        <begin position="54"/>
        <end position="80"/>
    </location>
</feature>
<evidence type="ECO:0000313" key="10">
    <source>
        <dbReference type="EMBL" id="MBM2357405.1"/>
    </source>
</evidence>
<dbReference type="EMBL" id="JAMD01000013">
    <property type="protein sequence ID" value="KEJ94443.1"/>
    <property type="molecule type" value="Genomic_DNA"/>
</dbReference>
<feature type="transmembrane region" description="Helical" evidence="7">
    <location>
        <begin position="6"/>
        <end position="33"/>
    </location>
</feature>
<reference evidence="9 11" key="1">
    <citation type="submission" date="2014-01" db="EMBL/GenBank/DDBJ databases">
        <title>Sulfitobacter sp. H3 (MCCC 1A00686) Genome Sequencing.</title>
        <authorList>
            <person name="Lai Q."/>
            <person name="Hong Z."/>
        </authorList>
    </citation>
    <scope>NUCLEOTIDE SEQUENCE [LARGE SCALE GENOMIC DNA]</scope>
    <source>
        <strain evidence="9 11">H3</strain>
    </source>
</reference>
<dbReference type="Pfam" id="PF02683">
    <property type="entry name" value="DsbD_TM"/>
    <property type="match status" value="1"/>
</dbReference>
<evidence type="ECO:0000256" key="7">
    <source>
        <dbReference type="SAM" id="Phobius"/>
    </source>
</evidence>
<protein>
    <submittedName>
        <fullName evidence="9 10">Cytochrome C biogenesis protein</fullName>
    </submittedName>
</protein>
<dbReference type="GeneID" id="68872042"/>
<comment type="subcellular location">
    <subcellularLocation>
        <location evidence="1">Membrane</location>
        <topology evidence="1">Multi-pass membrane protein</topology>
    </subcellularLocation>
</comment>
<dbReference type="InterPro" id="IPR051790">
    <property type="entry name" value="Cytochrome_c-biogenesis_DsbD"/>
</dbReference>
<keyword evidence="5 7" id="KW-1133">Transmembrane helix</keyword>
<reference evidence="10" key="2">
    <citation type="submission" date="2021-01" db="EMBL/GenBank/DDBJ databases">
        <title>Diatom-associated Roseobacters Show Island Model of Population Structure.</title>
        <authorList>
            <person name="Qu L."/>
            <person name="Feng X."/>
            <person name="Chen Y."/>
            <person name="Li L."/>
            <person name="Wang X."/>
            <person name="Hu Z."/>
            <person name="Wang H."/>
            <person name="Luo H."/>
        </authorList>
    </citation>
    <scope>NUCLEOTIDE SEQUENCE</scope>
    <source>
        <strain evidence="10">SM26-45</strain>
    </source>
</reference>
<feature type="transmembrane region" description="Helical" evidence="7">
    <location>
        <begin position="132"/>
        <end position="157"/>
    </location>
</feature>
<dbReference type="GO" id="GO:0016020">
    <property type="term" value="C:membrane"/>
    <property type="evidence" value="ECO:0007669"/>
    <property type="project" value="UniProtKB-SubCell"/>
</dbReference>
<dbReference type="Proteomes" id="UP000027746">
    <property type="component" value="Unassembled WGS sequence"/>
</dbReference>
<evidence type="ECO:0000256" key="4">
    <source>
        <dbReference type="ARBA" id="ARBA00022748"/>
    </source>
</evidence>
<organism evidence="9 11">
    <name type="scientific">Pseudosulfitobacter pseudonitzschiae</name>
    <dbReference type="NCBI Taxonomy" id="1402135"/>
    <lineage>
        <taxon>Bacteria</taxon>
        <taxon>Pseudomonadati</taxon>
        <taxon>Pseudomonadota</taxon>
        <taxon>Alphaproteobacteria</taxon>
        <taxon>Rhodobacterales</taxon>
        <taxon>Roseobacteraceae</taxon>
        <taxon>Pseudosulfitobacter</taxon>
    </lineage>
</organism>
<evidence type="ECO:0000259" key="8">
    <source>
        <dbReference type="Pfam" id="PF02683"/>
    </source>
</evidence>
<dbReference type="AlphaFoldDB" id="A0A073IVS4"/>
<dbReference type="Proteomes" id="UP000809337">
    <property type="component" value="Unassembled WGS sequence"/>
</dbReference>
<keyword evidence="6 7" id="KW-0472">Membrane</keyword>
<keyword evidence="3 7" id="KW-0812">Transmembrane</keyword>
<comment type="similarity">
    <text evidence="2">Belongs to the DsbD family.</text>
</comment>